<keyword evidence="1 7" id="KW-0723">Serine/threonine-protein kinase</keyword>
<evidence type="ECO:0000313" key="11">
    <source>
        <dbReference type="Proteomes" id="UP000187209"/>
    </source>
</evidence>
<dbReference type="PROSITE" id="PS51285">
    <property type="entry name" value="AGC_KINASE_CTER"/>
    <property type="match status" value="1"/>
</dbReference>
<evidence type="ECO:0000313" key="10">
    <source>
        <dbReference type="EMBL" id="OMJ88355.1"/>
    </source>
</evidence>
<dbReference type="Gene3D" id="1.10.510.10">
    <property type="entry name" value="Transferase(Phosphotransferase) domain 1"/>
    <property type="match status" value="1"/>
</dbReference>
<evidence type="ECO:0000256" key="5">
    <source>
        <dbReference type="ARBA" id="ARBA00022840"/>
    </source>
</evidence>
<name>A0A1R2CHC1_9CILI</name>
<dbReference type="GO" id="GO:0004691">
    <property type="term" value="F:cAMP-dependent protein kinase activity"/>
    <property type="evidence" value="ECO:0007669"/>
    <property type="project" value="TreeGrafter"/>
</dbReference>
<dbReference type="OrthoDB" id="63267at2759"/>
<feature type="binding site" evidence="6">
    <location>
        <position position="44"/>
    </location>
    <ligand>
        <name>ATP</name>
        <dbReference type="ChEBI" id="CHEBI:30616"/>
    </ligand>
</feature>
<proteinExistence type="inferred from homology"/>
<dbReference type="SMART" id="SM00220">
    <property type="entry name" value="S_TKc"/>
    <property type="match status" value="1"/>
</dbReference>
<dbReference type="EMBL" id="MPUH01000153">
    <property type="protein sequence ID" value="OMJ88355.1"/>
    <property type="molecule type" value="Genomic_DNA"/>
</dbReference>
<sequence>MECEKNTLSIDDFRILKTIGTGTFGRVKLVKLKGNDKMPPFALKILKKKLIVKYNQVEHVKSEKLVLSKIKHPFIVSFFVSFQDETFIYFLFEYICGGELFTLLRQQIKFEGEVIKFYSSQIVLCLEYLHGSNIAYRDIKPENILIDRKGYLKLTDFGFAKIILERSYTMCGTPEYMAPEVIRHSEGHNWNVDWWSFGVFLFEMAEGSPPFCDENPIIIYQKILIGKFSFNRCNNRKLKNLIEKLLREVDKRLGRKAGTKDIKAHGFYKKLSWIDIYNKTIPPPWIPVVESREDTQYFCEYLDTDEASIASSVDLSQAFSGF</sequence>
<comment type="caution">
    <text evidence="10">The sequence shown here is derived from an EMBL/GenBank/DDBJ whole genome shotgun (WGS) entry which is preliminary data.</text>
</comment>
<dbReference type="PANTHER" id="PTHR24353:SF37">
    <property type="entry name" value="CAMP-DEPENDENT PROTEIN KINASE CATALYTIC SUBUNIT PRKX"/>
    <property type="match status" value="1"/>
</dbReference>
<evidence type="ECO:0000256" key="6">
    <source>
        <dbReference type="PROSITE-ProRule" id="PRU10141"/>
    </source>
</evidence>
<evidence type="ECO:0000256" key="7">
    <source>
        <dbReference type="RuleBase" id="RU000304"/>
    </source>
</evidence>
<organism evidence="10 11">
    <name type="scientific">Stentor coeruleus</name>
    <dbReference type="NCBI Taxonomy" id="5963"/>
    <lineage>
        <taxon>Eukaryota</taxon>
        <taxon>Sar</taxon>
        <taxon>Alveolata</taxon>
        <taxon>Ciliophora</taxon>
        <taxon>Postciliodesmatophora</taxon>
        <taxon>Heterotrichea</taxon>
        <taxon>Heterotrichida</taxon>
        <taxon>Stentoridae</taxon>
        <taxon>Stentor</taxon>
    </lineage>
</organism>
<keyword evidence="2" id="KW-0808">Transferase</keyword>
<dbReference type="InterPro" id="IPR017441">
    <property type="entry name" value="Protein_kinase_ATP_BS"/>
</dbReference>
<dbReference type="Gene3D" id="3.30.200.20">
    <property type="entry name" value="Phosphorylase Kinase, domain 1"/>
    <property type="match status" value="1"/>
</dbReference>
<dbReference type="Proteomes" id="UP000187209">
    <property type="component" value="Unassembled WGS sequence"/>
</dbReference>
<feature type="domain" description="Protein kinase" evidence="8">
    <location>
        <begin position="13"/>
        <end position="268"/>
    </location>
</feature>
<evidence type="ECO:0000256" key="1">
    <source>
        <dbReference type="ARBA" id="ARBA00022527"/>
    </source>
</evidence>
<evidence type="ECO:0000259" key="9">
    <source>
        <dbReference type="PROSITE" id="PS51285"/>
    </source>
</evidence>
<evidence type="ECO:0000256" key="3">
    <source>
        <dbReference type="ARBA" id="ARBA00022741"/>
    </source>
</evidence>
<dbReference type="Pfam" id="PF00069">
    <property type="entry name" value="Pkinase"/>
    <property type="match status" value="1"/>
</dbReference>
<dbReference type="PROSITE" id="PS00108">
    <property type="entry name" value="PROTEIN_KINASE_ST"/>
    <property type="match status" value="1"/>
</dbReference>
<keyword evidence="11" id="KW-1185">Reference proteome</keyword>
<dbReference type="SUPFAM" id="SSF56112">
    <property type="entry name" value="Protein kinase-like (PK-like)"/>
    <property type="match status" value="1"/>
</dbReference>
<comment type="similarity">
    <text evidence="7">Belongs to the protein kinase superfamily.</text>
</comment>
<evidence type="ECO:0000256" key="2">
    <source>
        <dbReference type="ARBA" id="ARBA00022679"/>
    </source>
</evidence>
<keyword evidence="4" id="KW-0418">Kinase</keyword>
<dbReference type="PROSITE" id="PS50011">
    <property type="entry name" value="PROTEIN_KINASE_DOM"/>
    <property type="match status" value="1"/>
</dbReference>
<dbReference type="InterPro" id="IPR000719">
    <property type="entry name" value="Prot_kinase_dom"/>
</dbReference>
<feature type="domain" description="AGC-kinase C-terminal" evidence="9">
    <location>
        <begin position="269"/>
        <end position="322"/>
    </location>
</feature>
<accession>A0A1R2CHC1</accession>
<evidence type="ECO:0000259" key="8">
    <source>
        <dbReference type="PROSITE" id="PS50011"/>
    </source>
</evidence>
<protein>
    <recommendedName>
        <fullName evidence="12">Protein kinase domain-containing protein</fullName>
    </recommendedName>
</protein>
<dbReference type="SMART" id="SM00133">
    <property type="entry name" value="S_TK_X"/>
    <property type="match status" value="1"/>
</dbReference>
<keyword evidence="5 6" id="KW-0067">ATP-binding</keyword>
<gene>
    <name evidence="10" type="ORF">SteCoe_9771</name>
</gene>
<dbReference type="GO" id="GO:0005952">
    <property type="term" value="C:cAMP-dependent protein kinase complex"/>
    <property type="evidence" value="ECO:0007669"/>
    <property type="project" value="TreeGrafter"/>
</dbReference>
<dbReference type="InterPro" id="IPR011009">
    <property type="entry name" value="Kinase-like_dom_sf"/>
</dbReference>
<dbReference type="PROSITE" id="PS00107">
    <property type="entry name" value="PROTEIN_KINASE_ATP"/>
    <property type="match status" value="1"/>
</dbReference>
<reference evidence="10 11" key="1">
    <citation type="submission" date="2016-11" db="EMBL/GenBank/DDBJ databases">
        <title>The macronuclear genome of Stentor coeruleus: a giant cell with tiny introns.</title>
        <authorList>
            <person name="Slabodnick M."/>
            <person name="Ruby J.G."/>
            <person name="Reiff S.B."/>
            <person name="Swart E.C."/>
            <person name="Gosai S."/>
            <person name="Prabakaran S."/>
            <person name="Witkowska E."/>
            <person name="Larue G.E."/>
            <person name="Fisher S."/>
            <person name="Freeman R.M."/>
            <person name="Gunawardena J."/>
            <person name="Chu W."/>
            <person name="Stover N.A."/>
            <person name="Gregory B.D."/>
            <person name="Nowacki M."/>
            <person name="Derisi J."/>
            <person name="Roy S.W."/>
            <person name="Marshall W.F."/>
            <person name="Sood P."/>
        </authorList>
    </citation>
    <scope>NUCLEOTIDE SEQUENCE [LARGE SCALE GENOMIC DNA]</scope>
    <source>
        <strain evidence="10">WM001</strain>
    </source>
</reference>
<evidence type="ECO:0008006" key="12">
    <source>
        <dbReference type="Google" id="ProtNLM"/>
    </source>
</evidence>
<evidence type="ECO:0000256" key="4">
    <source>
        <dbReference type="ARBA" id="ARBA00022777"/>
    </source>
</evidence>
<dbReference type="GO" id="GO:0005524">
    <property type="term" value="F:ATP binding"/>
    <property type="evidence" value="ECO:0007669"/>
    <property type="project" value="UniProtKB-UniRule"/>
</dbReference>
<dbReference type="PANTHER" id="PTHR24353">
    <property type="entry name" value="CYCLIC NUCLEOTIDE-DEPENDENT PROTEIN KINASE"/>
    <property type="match status" value="1"/>
</dbReference>
<dbReference type="AlphaFoldDB" id="A0A1R2CHC1"/>
<dbReference type="InterPro" id="IPR008271">
    <property type="entry name" value="Ser/Thr_kinase_AS"/>
</dbReference>
<keyword evidence="3 6" id="KW-0547">Nucleotide-binding</keyword>
<dbReference type="InterPro" id="IPR000961">
    <property type="entry name" value="AGC-kinase_C"/>
</dbReference>
<dbReference type="FunFam" id="3.30.200.20:FF:000042">
    <property type="entry name" value="Aurora kinase A"/>
    <property type="match status" value="1"/>
</dbReference>
<dbReference type="FunFam" id="1.10.510.10:FF:000210">
    <property type="entry name" value="Non-specific serine/threonine protein kinase"/>
    <property type="match status" value="1"/>
</dbReference>